<dbReference type="EMBL" id="UOEE01000085">
    <property type="protein sequence ID" value="VAV89124.1"/>
    <property type="molecule type" value="Genomic_DNA"/>
</dbReference>
<feature type="transmembrane region" description="Helical" evidence="1">
    <location>
        <begin position="35"/>
        <end position="57"/>
    </location>
</feature>
<sequence length="210" mass="21926">MTEQNTASEVANDLGYLRALAEEGRNAPLLGGRFAVMWGVLVAIALLAQWLILSGLAGLKPQALGVVWITMMVVGALGSVVLGRSLRNKPGIGSFGNRAESAVWSAGGFAIFVYWLAITAGVVIGKGGAGLFDSIMIAAFAIYGVCYFTSGNLSGNHTLRVIGALCFLAAIIMGALIHQPISYLVAAIFVVLVTVVPGFMQLRAEPSELV</sequence>
<feature type="transmembrane region" description="Helical" evidence="1">
    <location>
        <begin position="103"/>
        <end position="124"/>
    </location>
</feature>
<evidence type="ECO:0000256" key="1">
    <source>
        <dbReference type="SAM" id="Phobius"/>
    </source>
</evidence>
<name>A0A3B0R6V8_9ZZZZ</name>
<evidence type="ECO:0000313" key="2">
    <source>
        <dbReference type="EMBL" id="VAV89124.1"/>
    </source>
</evidence>
<reference evidence="2" key="1">
    <citation type="submission" date="2018-06" db="EMBL/GenBank/DDBJ databases">
        <authorList>
            <person name="Zhirakovskaya E."/>
        </authorList>
    </citation>
    <scope>NUCLEOTIDE SEQUENCE</scope>
</reference>
<feature type="transmembrane region" description="Helical" evidence="1">
    <location>
        <begin position="161"/>
        <end position="177"/>
    </location>
</feature>
<dbReference type="AlphaFoldDB" id="A0A3B0R6V8"/>
<keyword evidence="1" id="KW-0812">Transmembrane</keyword>
<proteinExistence type="predicted"/>
<protein>
    <submittedName>
        <fullName evidence="2">Uncharacterized protein</fullName>
    </submittedName>
</protein>
<gene>
    <name evidence="2" type="ORF">MNBD_ALPHA06-1393</name>
</gene>
<keyword evidence="1" id="KW-0472">Membrane</keyword>
<feature type="transmembrane region" description="Helical" evidence="1">
    <location>
        <begin position="130"/>
        <end position="149"/>
    </location>
</feature>
<keyword evidence="1" id="KW-1133">Transmembrane helix</keyword>
<feature type="transmembrane region" description="Helical" evidence="1">
    <location>
        <begin position="183"/>
        <end position="202"/>
    </location>
</feature>
<accession>A0A3B0R6V8</accession>
<organism evidence="2">
    <name type="scientific">hydrothermal vent metagenome</name>
    <dbReference type="NCBI Taxonomy" id="652676"/>
    <lineage>
        <taxon>unclassified sequences</taxon>
        <taxon>metagenomes</taxon>
        <taxon>ecological metagenomes</taxon>
    </lineage>
</organism>
<feature type="transmembrane region" description="Helical" evidence="1">
    <location>
        <begin position="63"/>
        <end position="82"/>
    </location>
</feature>